<evidence type="ECO:0000313" key="2">
    <source>
        <dbReference type="EMBL" id="KAF9577923.1"/>
    </source>
</evidence>
<proteinExistence type="predicted"/>
<comment type="caution">
    <text evidence="2">The sequence shown here is derived from an EMBL/GenBank/DDBJ whole genome shotgun (WGS) entry which is preliminary data.</text>
</comment>
<organism evidence="2 3">
    <name type="scientific">Lunasporangiospora selenospora</name>
    <dbReference type="NCBI Taxonomy" id="979761"/>
    <lineage>
        <taxon>Eukaryota</taxon>
        <taxon>Fungi</taxon>
        <taxon>Fungi incertae sedis</taxon>
        <taxon>Mucoromycota</taxon>
        <taxon>Mortierellomycotina</taxon>
        <taxon>Mortierellomycetes</taxon>
        <taxon>Mortierellales</taxon>
        <taxon>Mortierellaceae</taxon>
        <taxon>Lunasporangiospora</taxon>
    </lineage>
</organism>
<feature type="region of interest" description="Disordered" evidence="1">
    <location>
        <begin position="1"/>
        <end position="67"/>
    </location>
</feature>
<dbReference type="EMBL" id="JAABOA010004213">
    <property type="protein sequence ID" value="KAF9577923.1"/>
    <property type="molecule type" value="Genomic_DNA"/>
</dbReference>
<evidence type="ECO:0000256" key="1">
    <source>
        <dbReference type="SAM" id="MobiDB-lite"/>
    </source>
</evidence>
<sequence length="225" mass="25703">MTSPARSSSPNSPVASSSQQPAPRQQLRQRPTQQQQQQPTSQSPPKPKAQESPSTTMAGHETRPMGLPKVHFEAGHHMRQNIRTGMCAHVEQLKLRDMDVPTLTYGRLLQDMGHNMEYTAIMQMWRMSVLNDATPERGDRISAEIDKAERRLTQYNNIAKVHFPDALAAKRKRGDDRREQVENLQKSLDKHLDAYAKNDALLREMKDLILSGEEDRPKEKKVKFD</sequence>
<dbReference type="AlphaFoldDB" id="A0A9P6FLN3"/>
<dbReference type="Proteomes" id="UP000780801">
    <property type="component" value="Unassembled WGS sequence"/>
</dbReference>
<protein>
    <submittedName>
        <fullName evidence="2">Uncharacterized protein</fullName>
    </submittedName>
</protein>
<evidence type="ECO:0000313" key="3">
    <source>
        <dbReference type="Proteomes" id="UP000780801"/>
    </source>
</evidence>
<feature type="compositionally biased region" description="Low complexity" evidence="1">
    <location>
        <begin position="1"/>
        <end position="41"/>
    </location>
</feature>
<name>A0A9P6FLN3_9FUNG</name>
<accession>A0A9P6FLN3</accession>
<keyword evidence="3" id="KW-1185">Reference proteome</keyword>
<reference evidence="2" key="1">
    <citation type="journal article" date="2020" name="Fungal Divers.">
        <title>Resolving the Mortierellaceae phylogeny through synthesis of multi-gene phylogenetics and phylogenomics.</title>
        <authorList>
            <person name="Vandepol N."/>
            <person name="Liber J."/>
            <person name="Desiro A."/>
            <person name="Na H."/>
            <person name="Kennedy M."/>
            <person name="Barry K."/>
            <person name="Grigoriev I.V."/>
            <person name="Miller A.N."/>
            <person name="O'Donnell K."/>
            <person name="Stajich J.E."/>
            <person name="Bonito G."/>
        </authorList>
    </citation>
    <scope>NUCLEOTIDE SEQUENCE</scope>
    <source>
        <strain evidence="2">KOD1015</strain>
    </source>
</reference>
<gene>
    <name evidence="2" type="ORF">BGW38_006575</name>
</gene>